<protein>
    <submittedName>
        <fullName evidence="3">Uncharacterized protein</fullName>
    </submittedName>
</protein>
<feature type="compositionally biased region" description="Low complexity" evidence="2">
    <location>
        <begin position="222"/>
        <end position="240"/>
    </location>
</feature>
<sequence length="669" mass="72737">MSTDDSVSEDVSTSAALSHNNADASGGKESEASAVSSEDTLSGPAGPEEEQDRVRSVRALRGFFQSATGSVTGRSPPTPASGSPHKSRSLCFGPEEFGSGRSLPSINPSPLETLSALVQEIRKGGRRTRSCGRTARSLRGGGKAGSGALSILLCRRWIAGRWLHLFKLVEKQYQEQILTQQEQYQCQIQLIQDEIKALVQLQNRPIATQSADDTPAQTPGDSPLSDPAPLAPLSLATGSANPQEFHRERAGPAVTGSCQELPELSLCGGEGGCGGGGTDEQWRLHPFPPVHSTTAPPLAEEKQADPQPPSGSLPSPPSLPADQSETSSRLLTTWAQRERRRGRRRRSAREPREEALEERAFEGSAQAGRLENFRSLAQPPQPFYLQQCDPPECPASGLTFWRSEEKELFCPRLDTLDRGTSRFVQEAPVDLCSPEQARLSVPLREIYRRRQKETRSHDWSSSFSSKTSLTQVEVLHTAAQVRQPRPSFTSPFRFSSPSFPTQSQPSPPGGAPVTQESAPEGPGSCHTDGSLRTLLHGTSHPGLASMAVVSPATSPRGRGACGGAHEESPSLEDPVVLSLARQSVREKNSRHIADLRAYYETEISALKEQLSLANRPPGSEEKETNQILRDRCEHLERSVVETKSRARELEEQNLRLGRQLVNTTASFLQ</sequence>
<feature type="compositionally biased region" description="Low complexity" evidence="2">
    <location>
        <begin position="482"/>
        <end position="504"/>
    </location>
</feature>
<feature type="region of interest" description="Disordered" evidence="2">
    <location>
        <begin position="480"/>
        <end position="538"/>
    </location>
</feature>
<feature type="region of interest" description="Disordered" evidence="2">
    <location>
        <begin position="550"/>
        <end position="571"/>
    </location>
</feature>
<dbReference type="GO" id="GO:0005814">
    <property type="term" value="C:centriole"/>
    <property type="evidence" value="ECO:0007669"/>
    <property type="project" value="TreeGrafter"/>
</dbReference>
<feature type="region of interest" description="Disordered" evidence="2">
    <location>
        <begin position="209"/>
        <end position="245"/>
    </location>
</feature>
<accession>A0A9D3RRJ9</accession>
<feature type="compositionally biased region" description="Basic residues" evidence="2">
    <location>
        <begin position="338"/>
        <end position="347"/>
    </location>
</feature>
<dbReference type="EMBL" id="JAFIRN010000010">
    <property type="protein sequence ID" value="KAG5840210.1"/>
    <property type="molecule type" value="Genomic_DNA"/>
</dbReference>
<keyword evidence="4" id="KW-1185">Reference proteome</keyword>
<feature type="region of interest" description="Disordered" evidence="2">
    <location>
        <begin position="278"/>
        <end position="363"/>
    </location>
</feature>
<feature type="compositionally biased region" description="Polar residues" evidence="2">
    <location>
        <begin position="65"/>
        <end position="75"/>
    </location>
</feature>
<comment type="caution">
    <text evidence="3">The sequence shown here is derived from an EMBL/GenBank/DDBJ whole genome shotgun (WGS) entry which is preliminary data.</text>
</comment>
<evidence type="ECO:0000256" key="2">
    <source>
        <dbReference type="SAM" id="MobiDB-lite"/>
    </source>
</evidence>
<feature type="region of interest" description="Disordered" evidence="2">
    <location>
        <begin position="1"/>
        <end position="94"/>
    </location>
</feature>
<feature type="compositionally biased region" description="Basic and acidic residues" evidence="2">
    <location>
        <begin position="348"/>
        <end position="361"/>
    </location>
</feature>
<feature type="compositionally biased region" description="Polar residues" evidence="2">
    <location>
        <begin position="321"/>
        <end position="334"/>
    </location>
</feature>
<feature type="coiled-coil region" evidence="1">
    <location>
        <begin position="625"/>
        <end position="659"/>
    </location>
</feature>
<proteinExistence type="predicted"/>
<evidence type="ECO:0000256" key="1">
    <source>
        <dbReference type="SAM" id="Coils"/>
    </source>
</evidence>
<evidence type="ECO:0000313" key="4">
    <source>
        <dbReference type="Proteomes" id="UP001044222"/>
    </source>
</evidence>
<dbReference type="PANTHER" id="PTHR14926">
    <property type="entry name" value="M-PHASE PHOSPHOPROTEIN 9"/>
    <property type="match status" value="1"/>
</dbReference>
<evidence type="ECO:0000313" key="3">
    <source>
        <dbReference type="EMBL" id="KAG5840210.1"/>
    </source>
</evidence>
<dbReference type="InterPro" id="IPR026636">
    <property type="entry name" value="MPHOSPH9"/>
</dbReference>
<organism evidence="3 4">
    <name type="scientific">Anguilla anguilla</name>
    <name type="common">European freshwater eel</name>
    <name type="synonym">Muraena anguilla</name>
    <dbReference type="NCBI Taxonomy" id="7936"/>
    <lineage>
        <taxon>Eukaryota</taxon>
        <taxon>Metazoa</taxon>
        <taxon>Chordata</taxon>
        <taxon>Craniata</taxon>
        <taxon>Vertebrata</taxon>
        <taxon>Euteleostomi</taxon>
        <taxon>Actinopterygii</taxon>
        <taxon>Neopterygii</taxon>
        <taxon>Teleostei</taxon>
        <taxon>Anguilliformes</taxon>
        <taxon>Anguillidae</taxon>
        <taxon>Anguilla</taxon>
    </lineage>
</organism>
<name>A0A9D3RRJ9_ANGAN</name>
<dbReference type="Proteomes" id="UP001044222">
    <property type="component" value="Chromosome 10"/>
</dbReference>
<dbReference type="AlphaFoldDB" id="A0A9D3RRJ9"/>
<feature type="compositionally biased region" description="Pro residues" evidence="2">
    <location>
        <begin position="306"/>
        <end position="319"/>
    </location>
</feature>
<gene>
    <name evidence="3" type="ORF">ANANG_G00186420</name>
</gene>
<feature type="compositionally biased region" description="Low complexity" evidence="2">
    <location>
        <begin position="1"/>
        <end position="14"/>
    </location>
</feature>
<reference evidence="3" key="1">
    <citation type="submission" date="2021-01" db="EMBL/GenBank/DDBJ databases">
        <title>A chromosome-scale assembly of European eel, Anguilla anguilla.</title>
        <authorList>
            <person name="Henkel C."/>
            <person name="Jong-Raadsen S.A."/>
            <person name="Dufour S."/>
            <person name="Weltzien F.-A."/>
            <person name="Palstra A.P."/>
            <person name="Pelster B."/>
            <person name="Spaink H.P."/>
            <person name="Van Den Thillart G.E."/>
            <person name="Jansen H."/>
            <person name="Zahm M."/>
            <person name="Klopp C."/>
            <person name="Cedric C."/>
            <person name="Louis A."/>
            <person name="Berthelot C."/>
            <person name="Parey E."/>
            <person name="Roest Crollius H."/>
            <person name="Montfort J."/>
            <person name="Robinson-Rechavi M."/>
            <person name="Bucao C."/>
            <person name="Bouchez O."/>
            <person name="Gislard M."/>
            <person name="Lluch J."/>
            <person name="Milhes M."/>
            <person name="Lampietro C."/>
            <person name="Lopez Roques C."/>
            <person name="Donnadieu C."/>
            <person name="Braasch I."/>
            <person name="Desvignes T."/>
            <person name="Postlethwait J."/>
            <person name="Bobe J."/>
            <person name="Guiguen Y."/>
            <person name="Dirks R."/>
        </authorList>
    </citation>
    <scope>NUCLEOTIDE SEQUENCE</scope>
    <source>
        <strain evidence="3">Tag_6206</strain>
        <tissue evidence="3">Liver</tissue>
    </source>
</reference>
<dbReference type="PANTHER" id="PTHR14926:SF1">
    <property type="entry name" value="M-PHASE PHOSPHOPROTEIN 9"/>
    <property type="match status" value="1"/>
</dbReference>
<keyword evidence="1" id="KW-0175">Coiled coil</keyword>
<feature type="compositionally biased region" description="Polar residues" evidence="2">
    <location>
        <begin position="209"/>
        <end position="220"/>
    </location>
</feature>